<dbReference type="PROSITE" id="PS00174">
    <property type="entry name" value="P_GLUCOSE_ISOMERASE_2"/>
    <property type="match status" value="1"/>
</dbReference>
<evidence type="ECO:0000256" key="2">
    <source>
        <dbReference type="ARBA" id="ARBA00022432"/>
    </source>
</evidence>
<dbReference type="RefSeq" id="WP_275821454.1">
    <property type="nucleotide sequence ID" value="NZ_JARHUD010000003.1"/>
</dbReference>
<feature type="domain" description="SIS" evidence="6">
    <location>
        <begin position="68"/>
        <end position="238"/>
    </location>
</feature>
<evidence type="ECO:0000313" key="7">
    <source>
        <dbReference type="EMBL" id="MDF2095754.1"/>
    </source>
</evidence>
<dbReference type="PANTHER" id="PTHR11469">
    <property type="entry name" value="GLUCOSE-6-PHOSPHATE ISOMERASE"/>
    <property type="match status" value="1"/>
</dbReference>
<proteinExistence type="inferred from homology"/>
<gene>
    <name evidence="7" type="ORF">P2G67_07160</name>
</gene>
<comment type="caution">
    <text evidence="7">The sequence shown here is derived from an EMBL/GenBank/DDBJ whole genome shotgun (WGS) entry which is preliminary data.</text>
</comment>
<protein>
    <recommendedName>
        <fullName evidence="1 5">Glucose-6-phosphate isomerase</fullName>
        <ecNumber evidence="1 5">5.3.1.9</ecNumber>
    </recommendedName>
</protein>
<comment type="similarity">
    <text evidence="5">Belongs to the GPI family.</text>
</comment>
<dbReference type="EMBL" id="JARHUD010000003">
    <property type="protein sequence ID" value="MDF2095754.1"/>
    <property type="molecule type" value="Genomic_DNA"/>
</dbReference>
<reference evidence="7 8" key="1">
    <citation type="submission" date="2023-03" db="EMBL/GenBank/DDBJ databases">
        <title>Fodinicurvata sp. CAU 1616 isolated from sea sendiment.</title>
        <authorList>
            <person name="Kim W."/>
        </authorList>
    </citation>
    <scope>NUCLEOTIDE SEQUENCE [LARGE SCALE GENOMIC DNA]</scope>
    <source>
        <strain evidence="7 8">CAU 1616</strain>
    </source>
</reference>
<evidence type="ECO:0000256" key="5">
    <source>
        <dbReference type="RuleBase" id="RU000612"/>
    </source>
</evidence>
<dbReference type="PROSITE" id="PS51464">
    <property type="entry name" value="SIS"/>
    <property type="match status" value="1"/>
</dbReference>
<evidence type="ECO:0000259" key="6">
    <source>
        <dbReference type="PROSITE" id="PS51464"/>
    </source>
</evidence>
<evidence type="ECO:0000256" key="3">
    <source>
        <dbReference type="ARBA" id="ARBA00023152"/>
    </source>
</evidence>
<evidence type="ECO:0000313" key="8">
    <source>
        <dbReference type="Proteomes" id="UP001215503"/>
    </source>
</evidence>
<accession>A0ABT5YND3</accession>
<keyword evidence="8" id="KW-1185">Reference proteome</keyword>
<dbReference type="Pfam" id="PF00342">
    <property type="entry name" value="PGI"/>
    <property type="match status" value="1"/>
</dbReference>
<dbReference type="PRINTS" id="PR00662">
    <property type="entry name" value="G6PISOMERASE"/>
</dbReference>
<dbReference type="InterPro" id="IPR035482">
    <property type="entry name" value="SIS_PGI_2"/>
</dbReference>
<keyword evidence="2 5" id="KW-0312">Gluconeogenesis</keyword>
<organism evidence="7 8">
    <name type="scientific">Aquibaculum arenosum</name>
    <dbReference type="NCBI Taxonomy" id="3032591"/>
    <lineage>
        <taxon>Bacteria</taxon>
        <taxon>Pseudomonadati</taxon>
        <taxon>Pseudomonadota</taxon>
        <taxon>Alphaproteobacteria</taxon>
        <taxon>Rhodospirillales</taxon>
        <taxon>Rhodovibrionaceae</taxon>
        <taxon>Aquibaculum</taxon>
    </lineage>
</organism>
<dbReference type="Proteomes" id="UP001215503">
    <property type="component" value="Unassembled WGS sequence"/>
</dbReference>
<name>A0ABT5YND3_9PROT</name>
<evidence type="ECO:0000256" key="4">
    <source>
        <dbReference type="ARBA" id="ARBA00023235"/>
    </source>
</evidence>
<dbReference type="PANTHER" id="PTHR11469:SF1">
    <property type="entry name" value="GLUCOSE-6-PHOSPHATE ISOMERASE"/>
    <property type="match status" value="1"/>
</dbReference>
<dbReference type="EC" id="5.3.1.9" evidence="1 5"/>
<dbReference type="GO" id="GO:0016853">
    <property type="term" value="F:isomerase activity"/>
    <property type="evidence" value="ECO:0007669"/>
    <property type="project" value="UniProtKB-KW"/>
</dbReference>
<dbReference type="PROSITE" id="PS51463">
    <property type="entry name" value="P_GLUCOSE_ISOMERASE_3"/>
    <property type="match status" value="1"/>
</dbReference>
<dbReference type="InterPro" id="IPR018189">
    <property type="entry name" value="Phosphoglucose_isomerase_CS"/>
</dbReference>
<dbReference type="InterPro" id="IPR001347">
    <property type="entry name" value="SIS_dom"/>
</dbReference>
<evidence type="ECO:0000256" key="1">
    <source>
        <dbReference type="ARBA" id="ARBA00011952"/>
    </source>
</evidence>
<comment type="catalytic activity">
    <reaction evidence="5">
        <text>alpha-D-glucose 6-phosphate = beta-D-fructose 6-phosphate</text>
        <dbReference type="Rhea" id="RHEA:11816"/>
        <dbReference type="ChEBI" id="CHEBI:57634"/>
        <dbReference type="ChEBI" id="CHEBI:58225"/>
        <dbReference type="EC" id="5.3.1.9"/>
    </reaction>
</comment>
<keyword evidence="4 5" id="KW-0413">Isomerase</keyword>
<keyword evidence="3 5" id="KW-0324">Glycolysis</keyword>
<dbReference type="InterPro" id="IPR001672">
    <property type="entry name" value="G6P_Isomerase"/>
</dbReference>
<dbReference type="Gene3D" id="3.40.50.10490">
    <property type="entry name" value="Glucose-6-phosphate isomerase like protein, domain 1"/>
    <property type="match status" value="2"/>
</dbReference>
<comment type="pathway">
    <text evidence="5">Carbohydrate degradation; glycolysis; D-glyceraldehyde 3-phosphate and glycerone phosphate from D-glucose: step 2/4.</text>
</comment>
<dbReference type="InterPro" id="IPR046348">
    <property type="entry name" value="SIS_dom_sf"/>
</dbReference>
<sequence length="434" mass="46585">MSLAFDLSGCLSARLGDGALEESQVLVKAQSLRPALDRLSDLRSAGEGDPEFLLLPDRRADLEPARDLAFALNEACDDVLILGTGGSSLGGQTLYALADAPLGPAHPRLHFLDNVDPFGFERLLDRLDLEHTGVVAVSKSGGTAETLCQFAVIVEAMIEALDESRLASRVAVITEPKDSPLAALAERWRLPRLDHDLGVGGRFSVLSVVGLLPALLAGLDAAAFREGAAAVLDRALGPEGCELASPAAGAALAVLAAERGYSQSVLMPYVDRLADFGLWYRQLWAESLGKHGKGTTPIRALGPVDQHSQLQLYLQGPADKLFTLIRLETEGEGPRVAPQIVDDPRLEYLAGRRMGDLLDAMARATAETLIRNGKPTRTLVLERLDEEVLGGLFMHFMLETILAAELLGVDAYDQPAVEEGKVLARDYLAVMQRD</sequence>
<dbReference type="CDD" id="cd05016">
    <property type="entry name" value="SIS_PGI_2"/>
    <property type="match status" value="1"/>
</dbReference>
<dbReference type="SUPFAM" id="SSF53697">
    <property type="entry name" value="SIS domain"/>
    <property type="match status" value="1"/>
</dbReference>